<keyword evidence="1" id="KW-0472">Membrane</keyword>
<keyword evidence="1" id="KW-0812">Transmembrane</keyword>
<protein>
    <submittedName>
        <fullName evidence="3">Uncharacterized protein</fullName>
    </submittedName>
</protein>
<proteinExistence type="predicted"/>
<reference evidence="3 4" key="1">
    <citation type="journal article" date="2020" name="Cell Host Microbe">
        <title>Functional and Genomic Variation between Human-Derived Isolates of Lachnospiraceae Reveals Inter- and Intra-Species Diversity.</title>
        <authorList>
            <person name="Sorbara M.T."/>
            <person name="Littmann E.R."/>
            <person name="Fontana E."/>
            <person name="Moody T.U."/>
            <person name="Kohout C.E."/>
            <person name="Gjonbalaj M."/>
            <person name="Eaton V."/>
            <person name="Seok R."/>
            <person name="Leiner I.M."/>
            <person name="Pamer E.G."/>
        </authorList>
    </citation>
    <scope>NUCLEOTIDE SEQUENCE [LARGE SCALE GENOMIC DNA]</scope>
    <source>
        <strain evidence="3 4">MSK.1.17</strain>
    </source>
</reference>
<evidence type="ECO:0000313" key="3">
    <source>
        <dbReference type="EMBL" id="NSJ51097.1"/>
    </source>
</evidence>
<feature type="chain" id="PRO_5045185803" evidence="2">
    <location>
        <begin position="25"/>
        <end position="430"/>
    </location>
</feature>
<comment type="caution">
    <text evidence="3">The sequence shown here is derived from an EMBL/GenBank/DDBJ whole genome shotgun (WGS) entry which is preliminary data.</text>
</comment>
<keyword evidence="2" id="KW-0732">Signal</keyword>
<sequence>MSKRIITIILVSLISLTCAFGSFASEIATSSNAQLNIATSSNAMPSDDFLESDGFDTLDVPVLLSSGESVVNTIKYSGAGLGVYYYDMNGVTHEKYSSFSSSGYASISAPSDLASIIALQVSLNRQSLPSPGTYLMSVHFGSNTGVVYDSAYIFTDKVLNNTTGQQLAQDINFQQSSGDWYTSLVVDIGNISNLQISVRPHNKSASTLPYGGYLSVSFTPTDSEPSYTGAGGSYTSSDATQDIANNSAQQVEQGDTIIELIKNTIQTISSQLTAFWNQLAGEFTNLFNKMNQQHSEQLQADRDNTDDIIAAEESNTTDIINNDNRNTDTVVNGYDSSNLDESGNKLNDKLQEYESAESNIHDTASGWLSDYTMPDFDNFLNTGGILSACIWLGGFWQTVFVNMGAFNIPVTLSLTLVFVLMLVGYHRFRR</sequence>
<name>A0ABX2HP38_9FIRM</name>
<feature type="signal peptide" evidence="2">
    <location>
        <begin position="1"/>
        <end position="24"/>
    </location>
</feature>
<dbReference type="EMBL" id="JAAITT010000035">
    <property type="protein sequence ID" value="NSJ51097.1"/>
    <property type="molecule type" value="Genomic_DNA"/>
</dbReference>
<keyword evidence="1" id="KW-1133">Transmembrane helix</keyword>
<dbReference type="RefSeq" id="WP_165641430.1">
    <property type="nucleotide sequence ID" value="NZ_JAAITT010000035.1"/>
</dbReference>
<feature type="transmembrane region" description="Helical" evidence="1">
    <location>
        <begin position="406"/>
        <end position="425"/>
    </location>
</feature>
<accession>A0ABX2HP38</accession>
<keyword evidence="4" id="KW-1185">Reference proteome</keyword>
<evidence type="ECO:0000256" key="2">
    <source>
        <dbReference type="SAM" id="SignalP"/>
    </source>
</evidence>
<evidence type="ECO:0000256" key="1">
    <source>
        <dbReference type="SAM" id="Phobius"/>
    </source>
</evidence>
<organism evidence="3 4">
    <name type="scientific">Enterocloster aldenensis</name>
    <dbReference type="NCBI Taxonomy" id="358742"/>
    <lineage>
        <taxon>Bacteria</taxon>
        <taxon>Bacillati</taxon>
        <taxon>Bacillota</taxon>
        <taxon>Clostridia</taxon>
        <taxon>Lachnospirales</taxon>
        <taxon>Lachnospiraceae</taxon>
        <taxon>Enterocloster</taxon>
    </lineage>
</organism>
<gene>
    <name evidence="3" type="ORF">G5B36_20625</name>
</gene>
<evidence type="ECO:0000313" key="4">
    <source>
        <dbReference type="Proteomes" id="UP000669239"/>
    </source>
</evidence>
<dbReference type="Proteomes" id="UP000669239">
    <property type="component" value="Unassembled WGS sequence"/>
</dbReference>